<proteinExistence type="predicted"/>
<dbReference type="RefSeq" id="XP_065328239.1">
    <property type="nucleotide sequence ID" value="XM_065472167.1"/>
</dbReference>
<dbReference type="GeneID" id="90539900"/>
<evidence type="ECO:0000313" key="2">
    <source>
        <dbReference type="Proteomes" id="UP001334084"/>
    </source>
</evidence>
<dbReference type="Proteomes" id="UP001334084">
    <property type="component" value="Chromosome 1"/>
</dbReference>
<name>A0AAX4J7Z8_9MICR</name>
<gene>
    <name evidence="1" type="ORF">VNE69_01035</name>
</gene>
<protein>
    <submittedName>
        <fullName evidence="1">Ricin B lectin (PTP6b)</fullName>
    </submittedName>
</protein>
<accession>A0AAX4J7Z8</accession>
<evidence type="ECO:0000313" key="1">
    <source>
        <dbReference type="EMBL" id="WUR02094.1"/>
    </source>
</evidence>
<dbReference type="AlphaFoldDB" id="A0AAX4J7Z8"/>
<reference evidence="1" key="1">
    <citation type="journal article" date="2024" name="BMC Genomics">
        <title>Functional annotation of a divergent genome using sequence and structure-based similarity.</title>
        <authorList>
            <person name="Svedberg D."/>
            <person name="Winiger R.R."/>
            <person name="Berg A."/>
            <person name="Sharma H."/>
            <person name="Tellgren-Roth C."/>
            <person name="Debrunner-Vossbrinck B.A."/>
            <person name="Vossbrinck C.R."/>
            <person name="Barandun J."/>
        </authorList>
    </citation>
    <scope>NUCLEOTIDE SEQUENCE</scope>
    <source>
        <strain evidence="1">Illinois isolate</strain>
    </source>
</reference>
<sequence>MILFYFGLSFQVYIKSFYYDVYMCDRSIGESGRLVTPCSKRHAKKFVLNFDGYGYTNIKLGSGEEYVVEADSKDNTLKYVWKNDDDRQVFQFLMLNPHTCKIRSKYGCVTYDDEDDKFVLSSCIEDQKQIFSISNHKDKKHNGVLKKNTGFPIYGDSESTYGVNYDSSEEFNQKSKVLSKNKKF</sequence>
<organism evidence="1 2">
    <name type="scientific">Vairimorpha necatrix</name>
    <dbReference type="NCBI Taxonomy" id="6039"/>
    <lineage>
        <taxon>Eukaryota</taxon>
        <taxon>Fungi</taxon>
        <taxon>Fungi incertae sedis</taxon>
        <taxon>Microsporidia</taxon>
        <taxon>Nosematidae</taxon>
        <taxon>Vairimorpha</taxon>
    </lineage>
</organism>
<keyword evidence="2" id="KW-1185">Reference proteome</keyword>
<dbReference type="EMBL" id="CP142726">
    <property type="protein sequence ID" value="WUR02094.1"/>
    <property type="molecule type" value="Genomic_DNA"/>
</dbReference>
<dbReference type="KEGG" id="vnx:VNE69_01035"/>